<evidence type="ECO:0000256" key="1">
    <source>
        <dbReference type="ARBA" id="ARBA00006926"/>
    </source>
</evidence>
<proteinExistence type="inferred from homology"/>
<comment type="similarity">
    <text evidence="1">Belongs to the glutathione peroxidase family.</text>
</comment>
<keyword evidence="3" id="KW-0560">Oxidoreductase</keyword>
<sequence>MDAAKIFLFLAVYLQGSLCSERKKSFSSCKDGKGSLYDYAIKDIYDMQVPQSFYKNHIDLTRCPAPDNFIDDIDKITWSPVRNDDITWNFEKILVDHKGQPYRRYTPTVEPKEMIQDIEKLIQECEEETMF</sequence>
<gene>
    <name evidence="5" type="ORF">OS493_004617</name>
</gene>
<evidence type="ECO:0008006" key="7">
    <source>
        <dbReference type="Google" id="ProtNLM"/>
    </source>
</evidence>
<protein>
    <recommendedName>
        <fullName evidence="7">Glutathione peroxidase</fullName>
    </recommendedName>
</protein>
<keyword evidence="2" id="KW-0575">Peroxidase</keyword>
<organism evidence="5 6">
    <name type="scientific">Desmophyllum pertusum</name>
    <dbReference type="NCBI Taxonomy" id="174260"/>
    <lineage>
        <taxon>Eukaryota</taxon>
        <taxon>Metazoa</taxon>
        <taxon>Cnidaria</taxon>
        <taxon>Anthozoa</taxon>
        <taxon>Hexacorallia</taxon>
        <taxon>Scleractinia</taxon>
        <taxon>Caryophylliina</taxon>
        <taxon>Caryophylliidae</taxon>
        <taxon>Desmophyllum</taxon>
    </lineage>
</organism>
<comment type="caution">
    <text evidence="5">The sequence shown here is derived from an EMBL/GenBank/DDBJ whole genome shotgun (WGS) entry which is preliminary data.</text>
</comment>
<dbReference type="InterPro" id="IPR036249">
    <property type="entry name" value="Thioredoxin-like_sf"/>
</dbReference>
<dbReference type="PANTHER" id="PTHR11592:SF134">
    <property type="entry name" value="PHOSPHOLIPID HYDROPEROXIDE GLUTATHIONE PEROXIDASE"/>
    <property type="match status" value="1"/>
</dbReference>
<accession>A0A9W9ZG32</accession>
<feature type="chain" id="PRO_5040774612" description="Glutathione peroxidase" evidence="4">
    <location>
        <begin position="20"/>
        <end position="131"/>
    </location>
</feature>
<evidence type="ECO:0000313" key="6">
    <source>
        <dbReference type="Proteomes" id="UP001163046"/>
    </source>
</evidence>
<dbReference type="AlphaFoldDB" id="A0A9W9ZG32"/>
<evidence type="ECO:0000256" key="3">
    <source>
        <dbReference type="ARBA" id="ARBA00023002"/>
    </source>
</evidence>
<dbReference type="Proteomes" id="UP001163046">
    <property type="component" value="Unassembled WGS sequence"/>
</dbReference>
<dbReference type="OrthoDB" id="446890at2759"/>
<dbReference type="InterPro" id="IPR000889">
    <property type="entry name" value="Glutathione_peroxidase"/>
</dbReference>
<reference evidence="5" key="1">
    <citation type="submission" date="2023-01" db="EMBL/GenBank/DDBJ databases">
        <title>Genome assembly of the deep-sea coral Lophelia pertusa.</title>
        <authorList>
            <person name="Herrera S."/>
            <person name="Cordes E."/>
        </authorList>
    </citation>
    <scope>NUCLEOTIDE SEQUENCE</scope>
    <source>
        <strain evidence="5">USNM1676648</strain>
        <tissue evidence="5">Polyp</tissue>
    </source>
</reference>
<keyword evidence="4" id="KW-0732">Signal</keyword>
<dbReference type="GO" id="GO:0006979">
    <property type="term" value="P:response to oxidative stress"/>
    <property type="evidence" value="ECO:0007669"/>
    <property type="project" value="InterPro"/>
</dbReference>
<dbReference type="GO" id="GO:0004601">
    <property type="term" value="F:peroxidase activity"/>
    <property type="evidence" value="ECO:0007669"/>
    <property type="project" value="UniProtKB-KW"/>
</dbReference>
<name>A0A9W9ZG32_9CNID</name>
<dbReference type="PANTHER" id="PTHR11592">
    <property type="entry name" value="GLUTATHIONE PEROXIDASE"/>
    <property type="match status" value="1"/>
</dbReference>
<keyword evidence="6" id="KW-1185">Reference proteome</keyword>
<dbReference type="EMBL" id="MU826351">
    <property type="protein sequence ID" value="KAJ7381022.1"/>
    <property type="molecule type" value="Genomic_DNA"/>
</dbReference>
<evidence type="ECO:0000256" key="2">
    <source>
        <dbReference type="ARBA" id="ARBA00022559"/>
    </source>
</evidence>
<dbReference type="Gene3D" id="3.40.30.10">
    <property type="entry name" value="Glutaredoxin"/>
    <property type="match status" value="1"/>
</dbReference>
<evidence type="ECO:0000256" key="4">
    <source>
        <dbReference type="SAM" id="SignalP"/>
    </source>
</evidence>
<dbReference type="SUPFAM" id="SSF52833">
    <property type="entry name" value="Thioredoxin-like"/>
    <property type="match status" value="1"/>
</dbReference>
<feature type="signal peptide" evidence="4">
    <location>
        <begin position="1"/>
        <end position="19"/>
    </location>
</feature>
<evidence type="ECO:0000313" key="5">
    <source>
        <dbReference type="EMBL" id="KAJ7381022.1"/>
    </source>
</evidence>